<accession>A0A9W6BIT4</accession>
<keyword evidence="3" id="KW-1133">Transmembrane helix</keyword>
<dbReference type="PROSITE" id="PS50853">
    <property type="entry name" value="FN3"/>
    <property type="match status" value="9"/>
</dbReference>
<feature type="compositionally biased region" description="Pro residues" evidence="2">
    <location>
        <begin position="530"/>
        <end position="544"/>
    </location>
</feature>
<name>A0A9W6BIT4_9CHLO</name>
<dbReference type="PANTHER" id="PTHR13817">
    <property type="entry name" value="TITIN"/>
    <property type="match status" value="1"/>
</dbReference>
<evidence type="ECO:0000259" key="4">
    <source>
        <dbReference type="PROSITE" id="PS50853"/>
    </source>
</evidence>
<evidence type="ECO:0000256" key="3">
    <source>
        <dbReference type="SAM" id="Phobius"/>
    </source>
</evidence>
<feature type="domain" description="Fibronectin type-III" evidence="4">
    <location>
        <begin position="63"/>
        <end position="160"/>
    </location>
</feature>
<feature type="domain" description="Fibronectin type-III" evidence="4">
    <location>
        <begin position="959"/>
        <end position="1068"/>
    </location>
</feature>
<feature type="transmembrane region" description="Helical" evidence="3">
    <location>
        <begin position="1225"/>
        <end position="1248"/>
    </location>
</feature>
<evidence type="ECO:0000256" key="1">
    <source>
        <dbReference type="ARBA" id="ARBA00022737"/>
    </source>
</evidence>
<dbReference type="PANTHER" id="PTHR13817:SF73">
    <property type="entry name" value="FIBRONECTIN TYPE-III DOMAIN-CONTAINING PROTEIN"/>
    <property type="match status" value="1"/>
</dbReference>
<evidence type="ECO:0000313" key="5">
    <source>
        <dbReference type="EMBL" id="GLC52967.1"/>
    </source>
</evidence>
<dbReference type="InterPro" id="IPR013783">
    <property type="entry name" value="Ig-like_fold"/>
</dbReference>
<evidence type="ECO:0000313" key="6">
    <source>
        <dbReference type="Proteomes" id="UP001165080"/>
    </source>
</evidence>
<feature type="domain" description="Fibronectin type-III" evidence="4">
    <location>
        <begin position="838"/>
        <end position="930"/>
    </location>
</feature>
<reference evidence="5 6" key="1">
    <citation type="journal article" date="2023" name="Commun. Biol.">
        <title>Reorganization of the ancestral sex-determining regions during the evolution of trioecy in Pleodorina starrii.</title>
        <authorList>
            <person name="Takahashi K."/>
            <person name="Suzuki S."/>
            <person name="Kawai-Toyooka H."/>
            <person name="Yamamoto K."/>
            <person name="Hamaji T."/>
            <person name="Ootsuki R."/>
            <person name="Yamaguchi H."/>
            <person name="Kawachi M."/>
            <person name="Higashiyama T."/>
            <person name="Nozaki H."/>
        </authorList>
    </citation>
    <scope>NUCLEOTIDE SEQUENCE [LARGE SCALE GENOMIC DNA]</scope>
    <source>
        <strain evidence="5 6">NIES-4479</strain>
    </source>
</reference>
<feature type="region of interest" description="Disordered" evidence="2">
    <location>
        <begin position="530"/>
        <end position="550"/>
    </location>
</feature>
<proteinExistence type="predicted"/>
<feature type="region of interest" description="Disordered" evidence="2">
    <location>
        <begin position="473"/>
        <end position="496"/>
    </location>
</feature>
<keyword evidence="3" id="KW-0812">Transmembrane</keyword>
<feature type="domain" description="Fibronectin type-III" evidence="4">
    <location>
        <begin position="729"/>
        <end position="834"/>
    </location>
</feature>
<dbReference type="Proteomes" id="UP001165080">
    <property type="component" value="Unassembled WGS sequence"/>
</dbReference>
<dbReference type="EMBL" id="BRXU01000007">
    <property type="protein sequence ID" value="GLC52967.1"/>
    <property type="molecule type" value="Genomic_DNA"/>
</dbReference>
<feature type="region of interest" description="Disordered" evidence="2">
    <location>
        <begin position="26"/>
        <end position="54"/>
    </location>
</feature>
<keyword evidence="6" id="KW-1185">Reference proteome</keyword>
<dbReference type="CDD" id="cd00063">
    <property type="entry name" value="FN3"/>
    <property type="match status" value="8"/>
</dbReference>
<feature type="domain" description="Fibronectin type-III" evidence="4">
    <location>
        <begin position="174"/>
        <end position="274"/>
    </location>
</feature>
<dbReference type="SUPFAM" id="SSF49265">
    <property type="entry name" value="Fibronectin type III"/>
    <property type="match status" value="6"/>
</dbReference>
<feature type="compositionally biased region" description="Low complexity" evidence="2">
    <location>
        <begin position="35"/>
        <end position="54"/>
    </location>
</feature>
<keyword evidence="3" id="KW-0472">Membrane</keyword>
<dbReference type="PRINTS" id="PR00014">
    <property type="entry name" value="FNTYPEIII"/>
</dbReference>
<keyword evidence="1" id="KW-0677">Repeat</keyword>
<dbReference type="Pfam" id="PF00041">
    <property type="entry name" value="fn3"/>
    <property type="match status" value="8"/>
</dbReference>
<feature type="domain" description="Fibronectin type-III" evidence="4">
    <location>
        <begin position="476"/>
        <end position="610"/>
    </location>
</feature>
<dbReference type="Gene3D" id="2.60.40.10">
    <property type="entry name" value="Immunoglobulins"/>
    <property type="match status" value="9"/>
</dbReference>
<feature type="region of interest" description="Disordered" evidence="2">
    <location>
        <begin position="1164"/>
        <end position="1183"/>
    </location>
</feature>
<evidence type="ECO:0000256" key="2">
    <source>
        <dbReference type="SAM" id="MobiDB-lite"/>
    </source>
</evidence>
<organism evidence="5 6">
    <name type="scientific">Pleodorina starrii</name>
    <dbReference type="NCBI Taxonomy" id="330485"/>
    <lineage>
        <taxon>Eukaryota</taxon>
        <taxon>Viridiplantae</taxon>
        <taxon>Chlorophyta</taxon>
        <taxon>core chlorophytes</taxon>
        <taxon>Chlorophyceae</taxon>
        <taxon>CS clade</taxon>
        <taxon>Chlamydomonadales</taxon>
        <taxon>Volvocaceae</taxon>
        <taxon>Pleodorina</taxon>
    </lineage>
</organism>
<dbReference type="InterPro" id="IPR003961">
    <property type="entry name" value="FN3_dom"/>
</dbReference>
<protein>
    <recommendedName>
        <fullName evidence="4">Fibronectin type-III domain-containing protein</fullName>
    </recommendedName>
</protein>
<gene>
    <name evidence="5" type="primary">PLEST002410</name>
    <name evidence="5" type="ORF">PLESTB_000693700</name>
</gene>
<feature type="compositionally biased region" description="Low complexity" evidence="2">
    <location>
        <begin position="1170"/>
        <end position="1181"/>
    </location>
</feature>
<dbReference type="InterPro" id="IPR050964">
    <property type="entry name" value="Striated_Muscle_Regulatory"/>
</dbReference>
<sequence>MASSAVHHRVGVGLLERLDSPLNVVSKRSDQNTLESPLEPMTSTTPSTTSEGPEQPEIVEIIAPAPTVSNIESHSATFSWTPVCKVPAGFMALYTIELQQLESLDSVPGTNWLSVYKGEGLSCKVDDVRSGRRYAARLVVEVVEVASVENASVEVRVRNADAAFFQTPATVPSCIQPPSLSQRARNALKLKWNVPEDPGGQFELVYVLQISPAPLGFEDQRVCQGFVEVYRGQERSFRVTKLQPGVRYTSRVQAVNPLGEGPFSLCSAYTTQATVPMAPEPPTVQAAASNALTLQWIAPPDNGSPIICYSLERDNGMGGEFQHCYAGPNTWHTVKDLKPGTPYRFRVRADNDEGRSMWSATVALMTGAAPPDSPAALQVVTPLTTSATLAWSAPEHDYGSKVTAYEVELQANSRAAVACMGSAWLKIFEGEALACTINSLCPGCTYRVRVRARNSAGWGVWAVPVTLTTAPDVPETPHSLQPTSSSPTTIVITWAPPRHDGGSKVQRYRMEMASAECLCGRCPPQQPLLPSSLPPGLLPPPGGPGSPAAPVKPVLCPAQAPLVVYDSEHVGAELRHLQPGCRYIFRLHAANAQGASPWTDWVAGATTPDVPVTPAPPAVTGVASGALILSWQAPPGQGAPVTHYTVEVAPLPQMPNFGPPGPAGIIADQRLIAGLCFKVCYRGPHTGCEVRGLEPKCAYALRLCAHNDVGPSSWSVCTAAITSHAAPTCPVSVSAQPASSCKIVLCWMPPERDNGAAVLSYTVEMAAVSRNVANRPGGAGSGAASWSHLYTGPACACAAEGLSPARTYQFRVRATNMCGCGPSSAVVTATTLAAPPSAPGKPVITARTAHNIRVRWDEPEHSYGAIVKSYKLEGALAGTDDWTTMYEGPETAVKVANLQPATKYLLRVAAENAAGEGVFSECEAVTTALMAPLSPTGVTASEATDDALAAPGSADAPAVTSSLLADGARTGSESGPSLQVAWQEPQASSTHAAVMGYEVEARPRPGSDVAGGLGGGVVKLNITGRRCEARLEGVAPGCTYAIRVRSVGVDGAGHSGWSEEASVAVQPRHDADAASVCSSAAGGGAAAASGGAAPRKNNAAARRAAKRQQAAAAASLAGTSASSAQPAAAPGAVVAVSSAARAPSTSGDEAAAAPASSVRARSKATGSAMAVRRPGSAAPGAALPPPRKASWLVRFGESSRITEEVYPYLFGRNWRRDADKQLKKFLKYVLIVALLALSVLGLVHFAGWI</sequence>
<feature type="domain" description="Fibronectin type-III" evidence="4">
    <location>
        <begin position="613"/>
        <end position="726"/>
    </location>
</feature>
<dbReference type="AlphaFoldDB" id="A0A9W6BIT4"/>
<feature type="domain" description="Fibronectin type-III" evidence="4">
    <location>
        <begin position="373"/>
        <end position="472"/>
    </location>
</feature>
<comment type="caution">
    <text evidence="5">The sequence shown here is derived from an EMBL/GenBank/DDBJ whole genome shotgun (WGS) entry which is preliminary data.</text>
</comment>
<dbReference type="InterPro" id="IPR036116">
    <property type="entry name" value="FN3_sf"/>
</dbReference>
<feature type="domain" description="Fibronectin type-III" evidence="4">
    <location>
        <begin position="278"/>
        <end position="372"/>
    </location>
</feature>
<dbReference type="SMART" id="SM00060">
    <property type="entry name" value="FN3"/>
    <property type="match status" value="9"/>
</dbReference>